<evidence type="ECO:0000259" key="2">
    <source>
        <dbReference type="Pfam" id="PF01337"/>
    </source>
</evidence>
<evidence type="ECO:0000313" key="4">
    <source>
        <dbReference type="Proteomes" id="UP001595939"/>
    </source>
</evidence>
<dbReference type="Gene3D" id="3.30.370.10">
    <property type="entry name" value="Barstar-like"/>
    <property type="match status" value="1"/>
</dbReference>
<dbReference type="Proteomes" id="UP001595939">
    <property type="component" value="Unassembled WGS sequence"/>
</dbReference>
<dbReference type="EMBL" id="JBHSEG010000008">
    <property type="protein sequence ID" value="MFC4455267.1"/>
    <property type="molecule type" value="Genomic_DNA"/>
</dbReference>
<reference evidence="4" key="1">
    <citation type="journal article" date="2019" name="Int. J. Syst. Evol. Microbiol.">
        <title>The Global Catalogue of Microorganisms (GCM) 10K type strain sequencing project: providing services to taxonomists for standard genome sequencing and annotation.</title>
        <authorList>
            <consortium name="The Broad Institute Genomics Platform"/>
            <consortium name="The Broad Institute Genome Sequencing Center for Infectious Disease"/>
            <person name="Wu L."/>
            <person name="Ma J."/>
        </authorList>
    </citation>
    <scope>NUCLEOTIDE SEQUENCE [LARGE SCALE GENOMIC DNA]</scope>
    <source>
        <strain evidence="4">CCUG 39970</strain>
    </source>
</reference>
<evidence type="ECO:0000256" key="1">
    <source>
        <dbReference type="ARBA" id="ARBA00006845"/>
    </source>
</evidence>
<feature type="domain" description="Barstar (barnase inhibitor)" evidence="2">
    <location>
        <begin position="27"/>
        <end position="121"/>
    </location>
</feature>
<comment type="similarity">
    <text evidence="1">Belongs to the barstar family.</text>
</comment>
<evidence type="ECO:0000313" key="3">
    <source>
        <dbReference type="EMBL" id="MFC4455267.1"/>
    </source>
</evidence>
<dbReference type="InterPro" id="IPR000468">
    <property type="entry name" value="Barstar"/>
</dbReference>
<protein>
    <submittedName>
        <fullName evidence="3">Barstar family protein</fullName>
    </submittedName>
</protein>
<proteinExistence type="inferred from homology"/>
<dbReference type="Pfam" id="PF01337">
    <property type="entry name" value="Barstar"/>
    <property type="match status" value="1"/>
</dbReference>
<accession>A0ABV8YBI2</accession>
<keyword evidence="4" id="KW-1185">Reference proteome</keyword>
<gene>
    <name evidence="3" type="ORF">ACFO0P_15930</name>
</gene>
<dbReference type="InterPro" id="IPR035905">
    <property type="entry name" value="Barstar-like_sf"/>
</dbReference>
<dbReference type="RefSeq" id="WP_380129980.1">
    <property type="nucleotide sequence ID" value="NZ_JBHSEG010000008.1"/>
</dbReference>
<comment type="caution">
    <text evidence="3">The sequence shown here is derived from an EMBL/GenBank/DDBJ whole genome shotgun (WGS) entry which is preliminary data.</text>
</comment>
<organism evidence="3 4">
    <name type="scientific">Deinococcus sonorensis</name>
    <dbReference type="NCBI Taxonomy" id="309891"/>
    <lineage>
        <taxon>Bacteria</taxon>
        <taxon>Thermotogati</taxon>
        <taxon>Deinococcota</taxon>
        <taxon>Deinococci</taxon>
        <taxon>Deinococcales</taxon>
        <taxon>Deinococcaceae</taxon>
        <taxon>Deinococcus</taxon>
    </lineage>
</organism>
<name>A0ABV8YBI2_9DEIO</name>
<dbReference type="SUPFAM" id="SSF52038">
    <property type="entry name" value="Barstar-related"/>
    <property type="match status" value="1"/>
</dbReference>
<sequence length="147" mass="16442">MDKVTWVHVLASEREIPAHLPQVAGVVIRMSGKQMATLNETYRAFAQAFKFPDYFGFNMNALYDLLTDLAWITFESMTLVITDAEHVLCRGAAGDNEALLGVLESTGQHWATPIALNEVWDREAIDFRTLLIRGEEKCALLPLTTSV</sequence>